<dbReference type="EMBL" id="NEFX01000003">
    <property type="protein sequence ID" value="OTW31894.1"/>
    <property type="molecule type" value="Genomic_DNA"/>
</dbReference>
<comment type="caution">
    <text evidence="2">The sequence shown here is derived from an EMBL/GenBank/DDBJ whole genome shotgun (WGS) entry which is preliminary data.</text>
</comment>
<keyword evidence="4" id="KW-1185">Reference proteome</keyword>
<dbReference type="Proteomes" id="UP000195208">
    <property type="component" value="Unassembled WGS sequence"/>
</dbReference>
<dbReference type="SUPFAM" id="SSF55729">
    <property type="entry name" value="Acyl-CoA N-acyltransferases (Nat)"/>
    <property type="match status" value="1"/>
</dbReference>
<organism evidence="2 5">
    <name type="scientific">Staphylococcus agnetis</name>
    <dbReference type="NCBI Taxonomy" id="985762"/>
    <lineage>
        <taxon>Bacteria</taxon>
        <taxon>Bacillati</taxon>
        <taxon>Bacillota</taxon>
        <taxon>Bacilli</taxon>
        <taxon>Bacillales</taxon>
        <taxon>Staphylococcaceae</taxon>
        <taxon>Staphylococcus</taxon>
    </lineage>
</organism>
<dbReference type="CDD" id="cd04301">
    <property type="entry name" value="NAT_SF"/>
    <property type="match status" value="1"/>
</dbReference>
<dbReference type="Pfam" id="PF13508">
    <property type="entry name" value="Acetyltransf_7"/>
    <property type="match status" value="1"/>
</dbReference>
<sequence length="254" mass="29369">MIGMPISMETIYTDAQVIESYSRYTRFLTPQHPHKFDGNKWRYHIMPDTLTFKHDMVIQRQQHMQTSSTHLYFEFPADMALSTEMLRLLRTEGFELGCVEMYAIDGVALEALSEETLHLVKVNSHRINDYLEIFSELSTPYGTIYVNEACNYIREQVSHGEGGLDYYVAYENEMPVAILNLIEGETTLELDGFAVKPEYQKQGYGKRIQAEIGKRAGQRSVILVADAEDTVKDMYIKQGYTYMHFRYSALLEHA</sequence>
<name>A0A2T4MHY4_9STAP</name>
<evidence type="ECO:0000313" key="5">
    <source>
        <dbReference type="Proteomes" id="UP000646308"/>
    </source>
</evidence>
<evidence type="ECO:0000259" key="1">
    <source>
        <dbReference type="PROSITE" id="PS51186"/>
    </source>
</evidence>
<reference evidence="2" key="2">
    <citation type="submission" date="2019-11" db="EMBL/GenBank/DDBJ databases">
        <title>Whole genome comparisons of Staphylococcus agnetis isolates from cattle and chickens.</title>
        <authorList>
            <person name="Rhoads D."/>
            <person name="Shwani A."/>
            <person name="Adkins P."/>
            <person name="Calcutt M."/>
            <person name="Middleton J."/>
        </authorList>
    </citation>
    <scope>NUCLEOTIDE SEQUENCE</scope>
    <source>
        <strain evidence="2">1387</strain>
    </source>
</reference>
<evidence type="ECO:0000313" key="4">
    <source>
        <dbReference type="Proteomes" id="UP000195208"/>
    </source>
</evidence>
<reference evidence="3 4" key="1">
    <citation type="submission" date="2017-04" db="EMBL/GenBank/DDBJ databases">
        <title>Staphylococcus agnetis, a potential pathogen in the broiler production.</title>
        <authorList>
            <person name="Poulsen L."/>
        </authorList>
    </citation>
    <scope>NUCLEOTIDE SEQUENCE [LARGE SCALE GENOMIC DNA]</scope>
    <source>
        <strain evidence="3 4">723_310714_2_2_spleen</strain>
    </source>
</reference>
<proteinExistence type="predicted"/>
<evidence type="ECO:0000313" key="3">
    <source>
        <dbReference type="EMBL" id="OTW31894.1"/>
    </source>
</evidence>
<gene>
    <name evidence="3" type="ORF">B9M88_02105</name>
    <name evidence="2" type="ORF">GLV84_07090</name>
</gene>
<accession>A0A2T4MHY4</accession>
<dbReference type="GO" id="GO:0016747">
    <property type="term" value="F:acyltransferase activity, transferring groups other than amino-acyl groups"/>
    <property type="evidence" value="ECO:0007669"/>
    <property type="project" value="InterPro"/>
</dbReference>
<dbReference type="InterPro" id="IPR000182">
    <property type="entry name" value="GNAT_dom"/>
</dbReference>
<evidence type="ECO:0000313" key="2">
    <source>
        <dbReference type="EMBL" id="NJI02588.1"/>
    </source>
</evidence>
<dbReference type="Pfam" id="PF18467">
    <property type="entry name" value="DUF5613"/>
    <property type="match status" value="1"/>
</dbReference>
<dbReference type="OrthoDB" id="2213517at2"/>
<protein>
    <submittedName>
        <fullName evidence="2">GNAT family N-acetyltransferase</fullName>
    </submittedName>
</protein>
<feature type="domain" description="N-acetyltransferase" evidence="1">
    <location>
        <begin position="117"/>
        <end position="254"/>
    </location>
</feature>
<dbReference type="PROSITE" id="PS51186">
    <property type="entry name" value="GNAT"/>
    <property type="match status" value="1"/>
</dbReference>
<dbReference type="Proteomes" id="UP000646308">
    <property type="component" value="Unassembled WGS sequence"/>
</dbReference>
<dbReference type="InterPro" id="IPR016181">
    <property type="entry name" value="Acyl_CoA_acyltransferase"/>
</dbReference>
<dbReference type="EMBL" id="WMFL01000079">
    <property type="protein sequence ID" value="NJI02588.1"/>
    <property type="molecule type" value="Genomic_DNA"/>
</dbReference>
<dbReference type="Gene3D" id="3.40.630.30">
    <property type="match status" value="1"/>
</dbReference>
<dbReference type="InterPro" id="IPR040549">
    <property type="entry name" value="DUF5613"/>
</dbReference>
<dbReference type="AlphaFoldDB" id="A0A2T4MHY4"/>